<sequence>MNHGTSLPETIKLHVPFRMVKRGGRKEMEMPDSATQPRRTDSTLVKALARAFRWKRMLESGEFATIADLARQEGISRSYVTRQLGLTLLSPRIVEAILDSKRRGGSIDFLEPVSLLWSDQEAEVDKWKTASVHCQRRRGTQEPERTL</sequence>
<organism evidence="1 2">
    <name type="scientific">Aquibium pacificus</name>
    <dbReference type="NCBI Taxonomy" id="3153579"/>
    <lineage>
        <taxon>Bacteria</taxon>
        <taxon>Pseudomonadati</taxon>
        <taxon>Pseudomonadota</taxon>
        <taxon>Alphaproteobacteria</taxon>
        <taxon>Hyphomicrobiales</taxon>
        <taxon>Phyllobacteriaceae</taxon>
        <taxon>Aquibium</taxon>
    </lineage>
</organism>
<evidence type="ECO:0000313" key="1">
    <source>
        <dbReference type="EMBL" id="MEX0406760.1"/>
    </source>
</evidence>
<name>A0ABV3SMG5_9HYPH</name>
<evidence type="ECO:0000313" key="2">
    <source>
        <dbReference type="Proteomes" id="UP001556692"/>
    </source>
</evidence>
<reference evidence="1 2" key="1">
    <citation type="submission" date="2024-05" db="EMBL/GenBank/DDBJ databases">
        <authorList>
            <person name="Jiang F."/>
        </authorList>
    </citation>
    <scope>NUCLEOTIDE SEQUENCE [LARGE SCALE GENOMIC DNA]</scope>
    <source>
        <strain evidence="1 2">LZ166</strain>
    </source>
</reference>
<dbReference type="RefSeq" id="WP_367954642.1">
    <property type="nucleotide sequence ID" value="NZ_JBDPGJ010000003.1"/>
</dbReference>
<keyword evidence="2" id="KW-1185">Reference proteome</keyword>
<accession>A0ABV3SMG5</accession>
<dbReference type="Gene3D" id="1.10.10.2830">
    <property type="match status" value="1"/>
</dbReference>
<dbReference type="SUPFAM" id="SSF109709">
    <property type="entry name" value="KorB DNA-binding domain-like"/>
    <property type="match status" value="1"/>
</dbReference>
<protein>
    <recommendedName>
        <fullName evidence="3">Bacteriophage-related protein</fullName>
    </recommendedName>
</protein>
<comment type="caution">
    <text evidence="1">The sequence shown here is derived from an EMBL/GenBank/DDBJ whole genome shotgun (WGS) entry which is preliminary data.</text>
</comment>
<proteinExistence type="predicted"/>
<gene>
    <name evidence="1" type="ORF">ABGN05_13895</name>
</gene>
<evidence type="ECO:0008006" key="3">
    <source>
        <dbReference type="Google" id="ProtNLM"/>
    </source>
</evidence>
<dbReference type="Proteomes" id="UP001556692">
    <property type="component" value="Unassembled WGS sequence"/>
</dbReference>
<dbReference type="EMBL" id="JBDPGJ010000003">
    <property type="protein sequence ID" value="MEX0406760.1"/>
    <property type="molecule type" value="Genomic_DNA"/>
</dbReference>